<reference evidence="2 3" key="1">
    <citation type="submission" date="2024-05" db="EMBL/GenBank/DDBJ databases">
        <title>Haplotype-resolved chromosome-level genome assembly of Huyou (Citrus changshanensis).</title>
        <authorList>
            <person name="Miao C."/>
            <person name="Chen W."/>
            <person name="Wu Y."/>
            <person name="Wang L."/>
            <person name="Zhao S."/>
            <person name="Grierson D."/>
            <person name="Xu C."/>
            <person name="Chen K."/>
        </authorList>
    </citation>
    <scope>NUCLEOTIDE SEQUENCE [LARGE SCALE GENOMIC DNA]</scope>
    <source>
        <strain evidence="2">01-14</strain>
        <tissue evidence="2">Leaf</tissue>
    </source>
</reference>
<organism evidence="2 3">
    <name type="scientific">Citrus x changshan-huyou</name>
    <dbReference type="NCBI Taxonomy" id="2935761"/>
    <lineage>
        <taxon>Eukaryota</taxon>
        <taxon>Viridiplantae</taxon>
        <taxon>Streptophyta</taxon>
        <taxon>Embryophyta</taxon>
        <taxon>Tracheophyta</taxon>
        <taxon>Spermatophyta</taxon>
        <taxon>Magnoliopsida</taxon>
        <taxon>eudicotyledons</taxon>
        <taxon>Gunneridae</taxon>
        <taxon>Pentapetalae</taxon>
        <taxon>rosids</taxon>
        <taxon>malvids</taxon>
        <taxon>Sapindales</taxon>
        <taxon>Rutaceae</taxon>
        <taxon>Aurantioideae</taxon>
        <taxon>Citrus</taxon>
    </lineage>
</organism>
<dbReference type="Proteomes" id="UP001428341">
    <property type="component" value="Unassembled WGS sequence"/>
</dbReference>
<keyword evidence="3" id="KW-1185">Reference proteome</keyword>
<keyword evidence="1" id="KW-0472">Membrane</keyword>
<evidence type="ECO:0000313" key="2">
    <source>
        <dbReference type="EMBL" id="KAK9175623.1"/>
    </source>
</evidence>
<accession>A0AAP0Q9C8</accession>
<proteinExistence type="predicted"/>
<dbReference type="EMBL" id="JBCGBO010000025">
    <property type="protein sequence ID" value="KAK9175623.1"/>
    <property type="molecule type" value="Genomic_DNA"/>
</dbReference>
<sequence>MKGASLSQPCTDSSSLTFFLIYLIGLYILFLFFLGMLFYVPQPPPPPPPSKKKKDHMLAFSVRKSMINWFVREIQEFALARQYLLVSYSLL</sequence>
<feature type="transmembrane region" description="Helical" evidence="1">
    <location>
        <begin position="20"/>
        <end position="40"/>
    </location>
</feature>
<protein>
    <submittedName>
        <fullName evidence="2">Uncharacterized protein</fullName>
    </submittedName>
</protein>
<evidence type="ECO:0000256" key="1">
    <source>
        <dbReference type="SAM" id="Phobius"/>
    </source>
</evidence>
<comment type="caution">
    <text evidence="2">The sequence shown here is derived from an EMBL/GenBank/DDBJ whole genome shotgun (WGS) entry which is preliminary data.</text>
</comment>
<keyword evidence="1" id="KW-1133">Transmembrane helix</keyword>
<name>A0AAP0Q9C8_9ROSI</name>
<dbReference type="AlphaFoldDB" id="A0AAP0Q9C8"/>
<evidence type="ECO:0000313" key="3">
    <source>
        <dbReference type="Proteomes" id="UP001428341"/>
    </source>
</evidence>
<gene>
    <name evidence="2" type="ORF">WN944_027630</name>
</gene>
<keyword evidence="1" id="KW-0812">Transmembrane</keyword>